<evidence type="ECO:0000256" key="1">
    <source>
        <dbReference type="ARBA" id="ARBA00022729"/>
    </source>
</evidence>
<keyword evidence="4" id="KW-1185">Reference proteome</keyword>
<dbReference type="InterPro" id="IPR013783">
    <property type="entry name" value="Ig-like_fold"/>
</dbReference>
<dbReference type="InterPro" id="IPR015919">
    <property type="entry name" value="Cadherin-like_sf"/>
</dbReference>
<name>A0A1M6SBA2_9FLAO</name>
<sequence length="1769" mass="183663">MKIKLLTDNILVRQIAGLLQFKKSILMPLVFLLVYGNVRGQTNPAAQTLPYTQNFGTAAFSAAPTGMAVWGIASVPTTTALAESSTANSNQTISSTAPASGGSGGAYGHVVSTNARLTILQSGSASGQPVVAINTTGATSVNIAYDLVLTIANARDVGVVLQYRNGTSGAFTTISGSAVTYNSGTSNGGDADGPSDFDSYSFSLPAAALGQSVVQIRWATWRGSQSGSSSGIGLDNINITKTTSPTLNAATLGSAITSTYGSASATGINTSAAGTSLSGNITVTPNAGFEVSSTNATTGFSSSAISVASGTNNIWVRFANNKAAGTYNGVVAAVLSGGGAASNANITTSASGNVVSKATPAISGTGSATNITLGQTLASSTISGFNASVPGTFAFTTPSTTPANAGTASYGVTFTPTDTASYNNATTNVNVTTLPATPTVTATGTTTYTYNGSPQGPASATNTGNGSSYTYSYSGTENGGATYAATATRPTNAGSYEVIATVAATSNYNTASSAPLAFTINKANSTVTVTGDSFYAFDGNPQGPVTYDHTGSAGAVTFHYTGINGTDYPENTTRPTAVGSYKAVATLAANNNYNDAVSADFNYQITSVAVPEITSPLTWSTTYGVAATPYTVVASNNPTSFGVSGLPAGLNYSSLTNEITGTPTAAPGDYNVSLTATNEGGTSDPVTLVVSVDKKTVTVSDASVANKVYNGNNTATLTGTADGFVSGDDVSLVLSAHFDDTSGNVGQAKPVTSTSTLTGTKAAYYNLIQPTGLSADITKATPTVTATGTTTYTYNGLVQGPASATVSPSAAGTATYSYSGTESEGAVYGPSSTRPVNAGTYYMVATVEESANYNAASSSDYAFTIAKANQALTGFGSNITKLSTDAPFNLPAAVTTTGGQAITYAITDMPNAGVATVSGNTVTITGIGTTGITAHADATPNYNAYDASVDLTINWNNAITPTAFAATNILSSGFFANWNSLLGATGYEIDVYTKIIGNDVTADYGFEGSTSVPSGWTNSNSGSYVQNNSTNANTGTYYAGFNVANGYIRTALINNPKSISFYYRYSGSGANNTVKVQYSSDGTNWTDVNSYVATGSGATTSYISTGELSLNLTGSYYIQWVMTARNGGSFYFDDVSITAGGSTTNTPIAGSPFTISSENPQPVNYSHSIINLDRDTDYYYVVRAVNENNKTDNSNEIAVKTTNTVVWDGSNWSNSGVGPDETLDAEITGNYSIASGFEAKNLTISDTGLLTIQPNQGVTINGDITMPDDKIIIESDGSLVQTKLTNGNSDNKAIAKRTVTMRTADFTFWSSPLAGQALLNTTNGNADNSTGGFSEGTPNSRTYHYNEPDDTFRATSDTSFVPGKGYAIRGKSTYGADLSPDELGFRGNLNNGNISIQVKKSKNTTKNGETYEHGYNMIGNPYPSHIDFIDFYNLDKGDGEKNSDVIFGKAWFWSNITVAPSQQGGSSYNANNYAILSLAGSSPATGIDTGETSGNPMPNEFIKVGQGFIVQVRVAPPTNNTPILKTLKFDNSIRTNDNTGHFYNSKSNSTIDRYWVKLTSPNSVVNTILVAHMNAATDAYDADYDAELLSVGDDSFYSKLNAQKLQIQARKRFQSNEDVISVGTKYAVNGTYKISLGQKEGVFSGSQNVYLKDNLLNKTVNLSEGDYAFQAVKGTDDTRFEIVYKDSGVLGADTVKKSDFTVYKDGNSYVIISSKKLGRVDVYDAAGRLLKTFKTNDSYLRIDGSGLSNGVYVIKAENSGDIKTKKIIK</sequence>
<dbReference type="NCBIfam" id="TIGR04183">
    <property type="entry name" value="Por_Secre_tail"/>
    <property type="match status" value="1"/>
</dbReference>
<feature type="region of interest" description="Disordered" evidence="2">
    <location>
        <begin position="1324"/>
        <end position="1345"/>
    </location>
</feature>
<organism evidence="3 4">
    <name type="scientific">Epilithonimonas mollis</name>
    <dbReference type="NCBI Taxonomy" id="216903"/>
    <lineage>
        <taxon>Bacteria</taxon>
        <taxon>Pseudomonadati</taxon>
        <taxon>Bacteroidota</taxon>
        <taxon>Flavobacteriia</taxon>
        <taxon>Flavobacteriales</taxon>
        <taxon>Weeksellaceae</taxon>
        <taxon>Chryseobacterium group</taxon>
        <taxon>Epilithonimonas</taxon>
    </lineage>
</organism>
<dbReference type="EMBL" id="FRAM01000002">
    <property type="protein sequence ID" value="SHK41985.1"/>
    <property type="molecule type" value="Genomic_DNA"/>
</dbReference>
<dbReference type="OrthoDB" id="906679at2"/>
<dbReference type="SUPFAM" id="SSF49313">
    <property type="entry name" value="Cadherin-like"/>
    <property type="match status" value="1"/>
</dbReference>
<dbReference type="Gene3D" id="2.60.120.260">
    <property type="entry name" value="Galactose-binding domain-like"/>
    <property type="match status" value="1"/>
</dbReference>
<dbReference type="Gene3D" id="2.60.40.10">
    <property type="entry name" value="Immunoglobulins"/>
    <property type="match status" value="1"/>
</dbReference>
<proteinExistence type="predicted"/>
<keyword evidence="1" id="KW-0732">Signal</keyword>
<dbReference type="SUPFAM" id="SSF50956">
    <property type="entry name" value="Thermostable phytase (3-phytase)"/>
    <property type="match status" value="1"/>
</dbReference>
<accession>A0A1M6SBA2</accession>
<gene>
    <name evidence="3" type="ORF">SAMN05444371_2362</name>
</gene>
<dbReference type="InterPro" id="IPR026444">
    <property type="entry name" value="Secre_tail"/>
</dbReference>
<evidence type="ECO:0000313" key="3">
    <source>
        <dbReference type="EMBL" id="SHK41985.1"/>
    </source>
</evidence>
<dbReference type="GO" id="GO:0016020">
    <property type="term" value="C:membrane"/>
    <property type="evidence" value="ECO:0007669"/>
    <property type="project" value="InterPro"/>
</dbReference>
<dbReference type="Proteomes" id="UP000184498">
    <property type="component" value="Unassembled WGS sequence"/>
</dbReference>
<reference evidence="4" key="1">
    <citation type="submission" date="2016-11" db="EMBL/GenBank/DDBJ databases">
        <authorList>
            <person name="Varghese N."/>
            <person name="Submissions S."/>
        </authorList>
    </citation>
    <scope>NUCLEOTIDE SEQUENCE [LARGE SCALE GENOMIC DNA]</scope>
    <source>
        <strain evidence="4">DSM 18016</strain>
    </source>
</reference>
<evidence type="ECO:0000256" key="2">
    <source>
        <dbReference type="SAM" id="MobiDB-lite"/>
    </source>
</evidence>
<protein>
    <submittedName>
        <fullName evidence="3">Por secretion system C-terminal sorting domain-containing protein</fullName>
    </submittedName>
</protein>
<evidence type="ECO:0000313" key="4">
    <source>
        <dbReference type="Proteomes" id="UP000184498"/>
    </source>
</evidence>
<dbReference type="GO" id="GO:0005509">
    <property type="term" value="F:calcium ion binding"/>
    <property type="evidence" value="ECO:0007669"/>
    <property type="project" value="InterPro"/>
</dbReference>
<feature type="compositionally biased region" description="Polar residues" evidence="2">
    <location>
        <begin position="1324"/>
        <end position="1343"/>
    </location>
</feature>
<dbReference type="RefSeq" id="WP_072998091.1">
    <property type="nucleotide sequence ID" value="NZ_FRAM01000002.1"/>
</dbReference>
<dbReference type="STRING" id="216903.SAMN05444371_2362"/>